<keyword evidence="8" id="KW-0709">Segmentation polarity protein</keyword>
<dbReference type="InterPro" id="IPR050387">
    <property type="entry name" value="Hedgehog_Signaling"/>
</dbReference>
<sequence>MNQWPGVHLVVTEGWDEEGFHSPNSLHYEGRAVDLTTSDKDRSKYGMLARLAVEAGFDWVYYESRAHIHCSVKSESSQAAKYGGCFSADSTVLTSEGIRKPMSQLKIGEKILSRDPTTLQLSFSEVLLFLDYNPEEKRQFVKISLKSGRTLTATPTHLVLSGSLKKSRTVYADDLRPGDKVLVSDSNNELREDVIVKIDQVFLKGVYAPLTLAGTIVVNDVLASCYAVVDSQAIAHWAYSPLRLIFNMKKSVHSLWMKVSRPISGWQSESRSLSKPSVGVHWYGKMLYSLADIFVPMILR</sequence>
<evidence type="ECO:0000256" key="1">
    <source>
        <dbReference type="ARBA" id="ARBA00004193"/>
    </source>
</evidence>
<dbReference type="Proteomes" id="UP001516400">
    <property type="component" value="Unassembled WGS sequence"/>
</dbReference>
<evidence type="ECO:0000256" key="11">
    <source>
        <dbReference type="ARBA" id="ARBA00022801"/>
    </source>
</evidence>
<evidence type="ECO:0000313" key="23">
    <source>
        <dbReference type="Proteomes" id="UP001516400"/>
    </source>
</evidence>
<evidence type="ECO:0000256" key="4">
    <source>
        <dbReference type="ARBA" id="ARBA00022473"/>
    </source>
</evidence>
<evidence type="ECO:0000259" key="21">
    <source>
        <dbReference type="SMART" id="SM00306"/>
    </source>
</evidence>
<feature type="domain" description="Hint" evidence="21">
    <location>
        <begin position="83"/>
        <end position="185"/>
    </location>
</feature>
<keyword evidence="6" id="KW-0645">Protease</keyword>
<dbReference type="InterPro" id="IPR001767">
    <property type="entry name" value="Hedgehog_Hint"/>
</dbReference>
<dbReference type="FunFam" id="2.170.16.10:FF:000001">
    <property type="entry name" value="Indian hedgehog"/>
    <property type="match status" value="1"/>
</dbReference>
<dbReference type="SMART" id="SM00306">
    <property type="entry name" value="HintN"/>
    <property type="match status" value="1"/>
</dbReference>
<proteinExistence type="inferred from homology"/>
<evidence type="ECO:0000256" key="15">
    <source>
        <dbReference type="ARBA" id="ARBA00023139"/>
    </source>
</evidence>
<dbReference type="Gene3D" id="2.170.16.10">
    <property type="entry name" value="Hedgehog/Intein (Hint) domain"/>
    <property type="match status" value="1"/>
</dbReference>
<keyword evidence="16" id="KW-0449">Lipoprotein</keyword>
<dbReference type="GO" id="GO:0048731">
    <property type="term" value="P:system development"/>
    <property type="evidence" value="ECO:0007669"/>
    <property type="project" value="UniProtKB-ARBA"/>
</dbReference>
<accession>A0ABD2NHX3</accession>
<evidence type="ECO:0000256" key="19">
    <source>
        <dbReference type="ARBA" id="ARBA00048589"/>
    </source>
</evidence>
<dbReference type="GO" id="GO:0009653">
    <property type="term" value="P:anatomical structure morphogenesis"/>
    <property type="evidence" value="ECO:0007669"/>
    <property type="project" value="UniProtKB-KW"/>
</dbReference>
<keyword evidence="11" id="KW-0378">Hydrolase</keyword>
<dbReference type="PANTHER" id="PTHR11889">
    <property type="entry name" value="HEDGEHOG"/>
    <property type="match status" value="1"/>
</dbReference>
<dbReference type="PROSITE" id="PS50817">
    <property type="entry name" value="INTEIN_N_TER"/>
    <property type="match status" value="1"/>
</dbReference>
<dbReference type="CDD" id="cd00081">
    <property type="entry name" value="Hint"/>
    <property type="match status" value="1"/>
</dbReference>
<dbReference type="GO" id="GO:0016015">
    <property type="term" value="F:morphogen activity"/>
    <property type="evidence" value="ECO:0007669"/>
    <property type="project" value="UniProtKB-KW"/>
</dbReference>
<evidence type="ECO:0000256" key="7">
    <source>
        <dbReference type="ARBA" id="ARBA00022679"/>
    </source>
</evidence>
<evidence type="ECO:0000256" key="8">
    <source>
        <dbReference type="ARBA" id="ARBA00022716"/>
    </source>
</evidence>
<keyword evidence="23" id="KW-1185">Reference proteome</keyword>
<keyword evidence="15" id="KW-0564">Palmitate</keyword>
<evidence type="ECO:0000256" key="14">
    <source>
        <dbReference type="ARBA" id="ARBA00023136"/>
    </source>
</evidence>
<evidence type="ECO:0000256" key="9">
    <source>
        <dbReference type="ARBA" id="ARBA00022723"/>
    </source>
</evidence>
<keyword evidence="10" id="KW-0732">Signal</keyword>
<keyword evidence="9" id="KW-0479">Metal-binding</keyword>
<keyword evidence="17" id="KW-0504">Morphogen</keyword>
<dbReference type="AlphaFoldDB" id="A0ABD2NHX3"/>
<dbReference type="InterPro" id="IPR001657">
    <property type="entry name" value="Hedgehog"/>
</dbReference>
<dbReference type="GO" id="GO:0006508">
    <property type="term" value="P:proteolysis"/>
    <property type="evidence" value="ECO:0007669"/>
    <property type="project" value="UniProtKB-KW"/>
</dbReference>
<dbReference type="InterPro" id="IPR000320">
    <property type="entry name" value="Hedgehog_signalling_dom"/>
</dbReference>
<dbReference type="GO" id="GO:0007367">
    <property type="term" value="P:segment polarity determination"/>
    <property type="evidence" value="ECO:0007669"/>
    <property type="project" value="UniProtKB-KW"/>
</dbReference>
<keyword evidence="4" id="KW-0217">Developmental protein</keyword>
<evidence type="ECO:0000256" key="5">
    <source>
        <dbReference type="ARBA" id="ARBA00022475"/>
    </source>
</evidence>
<dbReference type="FunFam" id="3.30.1380.10:FF:000005">
    <property type="entry name" value="Sonic hedgehog signaling molecule"/>
    <property type="match status" value="1"/>
</dbReference>
<dbReference type="GO" id="GO:0008233">
    <property type="term" value="F:peptidase activity"/>
    <property type="evidence" value="ECO:0007669"/>
    <property type="project" value="UniProtKB-KW"/>
</dbReference>
<evidence type="ECO:0000256" key="10">
    <source>
        <dbReference type="ARBA" id="ARBA00022729"/>
    </source>
</evidence>
<comment type="catalytic activity">
    <reaction evidence="19">
        <text>glycyl-L-cysteinyl-[protein] + cholesterol + H(+) = [protein]-C-terminal glycyl cholesterol ester + N-terminal L-cysteinyl-[protein]</text>
        <dbReference type="Rhea" id="RHEA:59504"/>
        <dbReference type="Rhea" id="RHEA-COMP:12707"/>
        <dbReference type="Rhea" id="RHEA-COMP:15369"/>
        <dbReference type="Rhea" id="RHEA-COMP:15374"/>
        <dbReference type="ChEBI" id="CHEBI:15378"/>
        <dbReference type="ChEBI" id="CHEBI:16113"/>
        <dbReference type="ChEBI" id="CHEBI:65250"/>
        <dbReference type="ChEBI" id="CHEBI:143135"/>
        <dbReference type="ChEBI" id="CHEBI:143140"/>
    </reaction>
    <physiologicalReaction direction="left-to-right" evidence="19">
        <dbReference type="Rhea" id="RHEA:59505"/>
    </physiologicalReaction>
</comment>
<dbReference type="EMBL" id="JABFTP020000103">
    <property type="protein sequence ID" value="KAL3278248.1"/>
    <property type="molecule type" value="Genomic_DNA"/>
</dbReference>
<evidence type="ECO:0000256" key="16">
    <source>
        <dbReference type="ARBA" id="ARBA00023288"/>
    </source>
</evidence>
<organism evidence="22 23">
    <name type="scientific">Cryptolaemus montrouzieri</name>
    <dbReference type="NCBI Taxonomy" id="559131"/>
    <lineage>
        <taxon>Eukaryota</taxon>
        <taxon>Metazoa</taxon>
        <taxon>Ecdysozoa</taxon>
        <taxon>Arthropoda</taxon>
        <taxon>Hexapoda</taxon>
        <taxon>Insecta</taxon>
        <taxon>Pterygota</taxon>
        <taxon>Neoptera</taxon>
        <taxon>Endopterygota</taxon>
        <taxon>Coleoptera</taxon>
        <taxon>Polyphaga</taxon>
        <taxon>Cucujiformia</taxon>
        <taxon>Coccinelloidea</taxon>
        <taxon>Coccinellidae</taxon>
        <taxon>Scymninae</taxon>
        <taxon>Scymnini</taxon>
        <taxon>Cryptolaemus</taxon>
    </lineage>
</organism>
<evidence type="ECO:0000256" key="3">
    <source>
        <dbReference type="ARBA" id="ARBA00021970"/>
    </source>
</evidence>
<dbReference type="PANTHER" id="PTHR11889:SF31">
    <property type="entry name" value="PROTEIN HEDGEHOG"/>
    <property type="match status" value="1"/>
</dbReference>
<evidence type="ECO:0000256" key="13">
    <source>
        <dbReference type="ARBA" id="ARBA00022837"/>
    </source>
</evidence>
<evidence type="ECO:0000256" key="18">
    <source>
        <dbReference type="ARBA" id="ARBA00045369"/>
    </source>
</evidence>
<keyword evidence="13" id="KW-0106">Calcium</keyword>
<comment type="caution">
    <text evidence="22">The sequence shown here is derived from an EMBL/GenBank/DDBJ whole genome shotgun (WGS) entry which is preliminary data.</text>
</comment>
<protein>
    <recommendedName>
        <fullName evidence="3">Protein hedgehog</fullName>
    </recommendedName>
</protein>
<gene>
    <name evidence="22" type="ORF">HHI36_013586</name>
</gene>
<dbReference type="InterPro" id="IPR003586">
    <property type="entry name" value="Hint_dom_C"/>
</dbReference>
<dbReference type="InterPro" id="IPR006141">
    <property type="entry name" value="Intein_N"/>
</dbReference>
<dbReference type="PRINTS" id="PR00632">
    <property type="entry name" value="SONICHHOG"/>
</dbReference>
<keyword evidence="12" id="KW-0068">Autocatalytic cleavage</keyword>
<dbReference type="SMART" id="SM00305">
    <property type="entry name" value="HintC"/>
    <property type="match status" value="1"/>
</dbReference>
<dbReference type="GO" id="GO:0016740">
    <property type="term" value="F:transferase activity"/>
    <property type="evidence" value="ECO:0007669"/>
    <property type="project" value="UniProtKB-KW"/>
</dbReference>
<dbReference type="GO" id="GO:0005886">
    <property type="term" value="C:plasma membrane"/>
    <property type="evidence" value="ECO:0007669"/>
    <property type="project" value="UniProtKB-SubCell"/>
</dbReference>
<keyword evidence="14" id="KW-0472">Membrane</keyword>
<keyword evidence="5" id="KW-1003">Cell membrane</keyword>
<dbReference type="InterPro" id="IPR009045">
    <property type="entry name" value="Zn_M74/Hedgehog-like"/>
</dbReference>
<reference evidence="22 23" key="1">
    <citation type="journal article" date="2021" name="BMC Biol.">
        <title>Horizontally acquired antibacterial genes associated with adaptive radiation of ladybird beetles.</title>
        <authorList>
            <person name="Li H.S."/>
            <person name="Tang X.F."/>
            <person name="Huang Y.H."/>
            <person name="Xu Z.Y."/>
            <person name="Chen M.L."/>
            <person name="Du X.Y."/>
            <person name="Qiu B.Y."/>
            <person name="Chen P.T."/>
            <person name="Zhang W."/>
            <person name="Slipinski A."/>
            <person name="Escalona H.E."/>
            <person name="Waterhouse R.M."/>
            <person name="Zwick A."/>
            <person name="Pang H."/>
        </authorList>
    </citation>
    <scope>NUCLEOTIDE SEQUENCE [LARGE SCALE GENOMIC DNA]</scope>
    <source>
        <strain evidence="22">SYSU2018</strain>
    </source>
</reference>
<evidence type="ECO:0000313" key="22">
    <source>
        <dbReference type="EMBL" id="KAL3278248.1"/>
    </source>
</evidence>
<dbReference type="GO" id="GO:0046872">
    <property type="term" value="F:metal ion binding"/>
    <property type="evidence" value="ECO:0007669"/>
    <property type="project" value="UniProtKB-KW"/>
</dbReference>
<evidence type="ECO:0000256" key="17">
    <source>
        <dbReference type="ARBA" id="ARBA00023301"/>
    </source>
</evidence>
<name>A0ABD2NHX3_9CUCU</name>
<dbReference type="Pfam" id="PF01079">
    <property type="entry name" value="Hint"/>
    <property type="match status" value="1"/>
</dbReference>
<evidence type="ECO:0000256" key="2">
    <source>
        <dbReference type="ARBA" id="ARBA00010649"/>
    </source>
</evidence>
<comment type="similarity">
    <text evidence="2">Belongs to the hedgehog family.</text>
</comment>
<dbReference type="SUPFAM" id="SSF51294">
    <property type="entry name" value="Hedgehog/intein (Hint) domain"/>
    <property type="match status" value="1"/>
</dbReference>
<comment type="function">
    <text evidence="18">The C-terminal part of the hedgehog protein precursor displays an autoproteolysis activity that results in the cleavage of the full-length protein into two parts (N-product and C-product). In addition, the C-terminal part displays a cholesterol transferase activity that results by the covalent attachment of a cholesterol moiety to the C-terminal of the newly generated N-product. Once cleaved, the C-product has no signaling activity and diffuses from the cell.</text>
</comment>
<evidence type="ECO:0000259" key="20">
    <source>
        <dbReference type="SMART" id="SM00305"/>
    </source>
</evidence>
<dbReference type="SUPFAM" id="SSF55166">
    <property type="entry name" value="Hedgehog/DD-peptidase"/>
    <property type="match status" value="1"/>
</dbReference>
<comment type="subcellular location">
    <subcellularLocation>
        <location evidence="1">Cell membrane</location>
        <topology evidence="1">Lipid-anchor</topology>
    </subcellularLocation>
</comment>
<keyword evidence="7" id="KW-0808">Transferase</keyword>
<evidence type="ECO:0000256" key="12">
    <source>
        <dbReference type="ARBA" id="ARBA00022813"/>
    </source>
</evidence>
<dbReference type="InterPro" id="IPR036844">
    <property type="entry name" value="Hint_dom_sf"/>
</dbReference>
<feature type="domain" description="Hint" evidence="20">
    <location>
        <begin position="187"/>
        <end position="231"/>
    </location>
</feature>
<evidence type="ECO:0000256" key="6">
    <source>
        <dbReference type="ARBA" id="ARBA00022670"/>
    </source>
</evidence>
<dbReference type="InterPro" id="IPR003587">
    <property type="entry name" value="Hint_dom_N"/>
</dbReference>
<dbReference type="Gene3D" id="3.30.1380.10">
    <property type="match status" value="1"/>
</dbReference>
<dbReference type="Pfam" id="PF01085">
    <property type="entry name" value="HH_signal"/>
    <property type="match status" value="1"/>
</dbReference>